<feature type="compositionally biased region" description="Basic residues" evidence="1">
    <location>
        <begin position="93"/>
        <end position="103"/>
    </location>
</feature>
<accession>A0AAD7D422</accession>
<protein>
    <submittedName>
        <fullName evidence="2">Uncharacterized protein</fullName>
    </submittedName>
</protein>
<dbReference type="EMBL" id="JARKIE010000138">
    <property type="protein sequence ID" value="KAJ7677438.1"/>
    <property type="molecule type" value="Genomic_DNA"/>
</dbReference>
<evidence type="ECO:0000256" key="1">
    <source>
        <dbReference type="SAM" id="MobiDB-lite"/>
    </source>
</evidence>
<dbReference type="AlphaFoldDB" id="A0AAD7D422"/>
<proteinExistence type="predicted"/>
<feature type="region of interest" description="Disordered" evidence="1">
    <location>
        <begin position="83"/>
        <end position="144"/>
    </location>
</feature>
<evidence type="ECO:0000313" key="2">
    <source>
        <dbReference type="EMBL" id="KAJ7677438.1"/>
    </source>
</evidence>
<dbReference type="Proteomes" id="UP001221757">
    <property type="component" value="Unassembled WGS sequence"/>
</dbReference>
<gene>
    <name evidence="2" type="ORF">B0H17DRAFT_1236490</name>
</gene>
<evidence type="ECO:0000313" key="3">
    <source>
        <dbReference type="Proteomes" id="UP001221757"/>
    </source>
</evidence>
<sequence length="177" mass="18344">MSSASGVGIAEHSTGPSFRCIPRVTAMEGRNVAHMGQTGRIVVYRSSIESPNGYVSAVWGKARARATFFAHHLAHHRHDEDVAQTPLPMGKSAKLHKRPKNLKKASTGSGAAAPLGGAQAQAQSAKKKAGLKQKSAAGKGASAASGGHVLGGVDYVGLMMGSRKQAREEAAKLPRDA</sequence>
<feature type="compositionally biased region" description="Low complexity" evidence="1">
    <location>
        <begin position="132"/>
        <end position="144"/>
    </location>
</feature>
<keyword evidence="3" id="KW-1185">Reference proteome</keyword>
<organism evidence="2 3">
    <name type="scientific">Mycena rosella</name>
    <name type="common">Pink bonnet</name>
    <name type="synonym">Agaricus rosellus</name>
    <dbReference type="NCBI Taxonomy" id="1033263"/>
    <lineage>
        <taxon>Eukaryota</taxon>
        <taxon>Fungi</taxon>
        <taxon>Dikarya</taxon>
        <taxon>Basidiomycota</taxon>
        <taxon>Agaricomycotina</taxon>
        <taxon>Agaricomycetes</taxon>
        <taxon>Agaricomycetidae</taxon>
        <taxon>Agaricales</taxon>
        <taxon>Marasmiineae</taxon>
        <taxon>Mycenaceae</taxon>
        <taxon>Mycena</taxon>
    </lineage>
</organism>
<comment type="caution">
    <text evidence="2">The sequence shown here is derived from an EMBL/GenBank/DDBJ whole genome shotgun (WGS) entry which is preliminary data.</text>
</comment>
<feature type="compositionally biased region" description="Low complexity" evidence="1">
    <location>
        <begin position="105"/>
        <end position="124"/>
    </location>
</feature>
<reference evidence="2" key="1">
    <citation type="submission" date="2023-03" db="EMBL/GenBank/DDBJ databases">
        <title>Massive genome expansion in bonnet fungi (Mycena s.s.) driven by repeated elements and novel gene families across ecological guilds.</title>
        <authorList>
            <consortium name="Lawrence Berkeley National Laboratory"/>
            <person name="Harder C.B."/>
            <person name="Miyauchi S."/>
            <person name="Viragh M."/>
            <person name="Kuo A."/>
            <person name="Thoen E."/>
            <person name="Andreopoulos B."/>
            <person name="Lu D."/>
            <person name="Skrede I."/>
            <person name="Drula E."/>
            <person name="Henrissat B."/>
            <person name="Morin E."/>
            <person name="Kohler A."/>
            <person name="Barry K."/>
            <person name="LaButti K."/>
            <person name="Morin E."/>
            <person name="Salamov A."/>
            <person name="Lipzen A."/>
            <person name="Mereny Z."/>
            <person name="Hegedus B."/>
            <person name="Baldrian P."/>
            <person name="Stursova M."/>
            <person name="Weitz H."/>
            <person name="Taylor A."/>
            <person name="Grigoriev I.V."/>
            <person name="Nagy L.G."/>
            <person name="Martin F."/>
            <person name="Kauserud H."/>
        </authorList>
    </citation>
    <scope>NUCLEOTIDE SEQUENCE</scope>
    <source>
        <strain evidence="2">CBHHK067</strain>
    </source>
</reference>
<name>A0AAD7D422_MYCRO</name>